<gene>
    <name evidence="3" type="ORF">METZ01_LOCUS343244</name>
</gene>
<feature type="compositionally biased region" description="Polar residues" evidence="1">
    <location>
        <begin position="68"/>
        <end position="79"/>
    </location>
</feature>
<keyword evidence="2" id="KW-0472">Membrane</keyword>
<evidence type="ECO:0000256" key="2">
    <source>
        <dbReference type="SAM" id="Phobius"/>
    </source>
</evidence>
<evidence type="ECO:0000313" key="3">
    <source>
        <dbReference type="EMBL" id="SVC90390.1"/>
    </source>
</evidence>
<feature type="transmembrane region" description="Helical" evidence="2">
    <location>
        <begin position="13"/>
        <end position="35"/>
    </location>
</feature>
<proteinExistence type="predicted"/>
<sequence>MEIIFTILNIIKYLIYIVIILAIVVFLFLNFSPVFGGSPDKDSNKLIQSSRNFVDGKFLNIKTLYTNSRSSEKSASLLNWISPPKDKNPLKPLPTKQLKSSNLTPGKFAWLGHSTLLMNTDGIII</sequence>
<dbReference type="AlphaFoldDB" id="A0A382QZQ4"/>
<dbReference type="EMBL" id="UINC01117747">
    <property type="protein sequence ID" value="SVC90390.1"/>
    <property type="molecule type" value="Genomic_DNA"/>
</dbReference>
<evidence type="ECO:0000256" key="1">
    <source>
        <dbReference type="SAM" id="MobiDB-lite"/>
    </source>
</evidence>
<feature type="region of interest" description="Disordered" evidence="1">
    <location>
        <begin position="68"/>
        <end position="98"/>
    </location>
</feature>
<feature type="non-terminal residue" evidence="3">
    <location>
        <position position="125"/>
    </location>
</feature>
<keyword evidence="2" id="KW-1133">Transmembrane helix</keyword>
<name>A0A382QZQ4_9ZZZZ</name>
<protein>
    <submittedName>
        <fullName evidence="3">Uncharacterized protein</fullName>
    </submittedName>
</protein>
<accession>A0A382QZQ4</accession>
<keyword evidence="2" id="KW-0812">Transmembrane</keyword>
<reference evidence="3" key="1">
    <citation type="submission" date="2018-05" db="EMBL/GenBank/DDBJ databases">
        <authorList>
            <person name="Lanie J.A."/>
            <person name="Ng W.-L."/>
            <person name="Kazmierczak K.M."/>
            <person name="Andrzejewski T.M."/>
            <person name="Davidsen T.M."/>
            <person name="Wayne K.J."/>
            <person name="Tettelin H."/>
            <person name="Glass J.I."/>
            <person name="Rusch D."/>
            <person name="Podicherti R."/>
            <person name="Tsui H.-C.T."/>
            <person name="Winkler M.E."/>
        </authorList>
    </citation>
    <scope>NUCLEOTIDE SEQUENCE</scope>
</reference>
<organism evidence="3">
    <name type="scientific">marine metagenome</name>
    <dbReference type="NCBI Taxonomy" id="408172"/>
    <lineage>
        <taxon>unclassified sequences</taxon>
        <taxon>metagenomes</taxon>
        <taxon>ecological metagenomes</taxon>
    </lineage>
</organism>